<evidence type="ECO:0000313" key="2">
    <source>
        <dbReference type="Proteomes" id="UP000110926"/>
    </source>
</evidence>
<dbReference type="EMBL" id="KM110944">
    <property type="protein sequence ID" value="AIP91304.1"/>
    <property type="molecule type" value="Genomic_RNA"/>
</dbReference>
<accession>A0A089H3J3</accession>
<evidence type="ECO:0000313" key="1">
    <source>
        <dbReference type="EMBL" id="AIP91304.1"/>
    </source>
</evidence>
<proteinExistence type="predicted"/>
<gene>
    <name evidence="1" type="primary">ORF3</name>
</gene>
<name>A0A089H3J3_9NIDO</name>
<organism evidence="1 2">
    <name type="scientific">Mikumi yellow baboon virus 1</name>
    <dbReference type="NCBI Taxonomy" id="1546177"/>
    <lineage>
        <taxon>Viruses</taxon>
        <taxon>Riboviria</taxon>
        <taxon>Orthornavirae</taxon>
        <taxon>Pisuviricota</taxon>
        <taxon>Pisoniviricetes</taxon>
        <taxon>Nidovirales</taxon>
        <taxon>Arnidovirineae</taxon>
        <taxon>Arteriviridae</taxon>
        <taxon>Simarterivirinae</taxon>
        <taxon>Thetaarterivirus</taxon>
        <taxon>Mitartevirus</taxon>
        <taxon>Thetaarterivirus mikelba</taxon>
        <taxon>Thetaarterivirus mikelba 1</taxon>
    </lineage>
</organism>
<reference evidence="1 2" key="1">
    <citation type="journal article" date="2014" name="J. Virol.">
        <title>Two Novel Simian Arteriviruses in Captive and Wild Baboons (Papio spp.).</title>
        <authorList>
            <person name="Bailey A.L."/>
            <person name="Lauck M."/>
            <person name="Sibley S.D."/>
            <person name="Pecotte J."/>
            <person name="Rice K."/>
            <person name="Weny G."/>
            <person name="Tumukunde A."/>
            <person name="Hyeroba D."/>
            <person name="Greene J."/>
            <person name="Correll M."/>
            <person name="Gleicher M."/>
            <person name="Friedrich T.C."/>
            <person name="Jahrling P.B."/>
            <person name="Kuhn J.H."/>
            <person name="Goldberg T.L."/>
            <person name="Rogers J."/>
            <person name="O'Connor D.H."/>
        </authorList>
    </citation>
    <scope>NUCLEOTIDE SEQUENCE [LARGE SCALE GENOMIC DNA]</scope>
    <source>
        <strain evidence="1">MYBV_M06</strain>
    </source>
</reference>
<protein>
    <submittedName>
        <fullName evidence="1">GP3 protein</fullName>
    </submittedName>
</protein>
<dbReference type="Proteomes" id="UP000110926">
    <property type="component" value="Genome"/>
</dbReference>
<sequence length="120" mass="13089">MLLYFLTACSISLLLGARGEASSNSNQSCIFANFSNYVQVSAGSAVQAVNLTFNRNDILHELCAICNCSVSPCLCSHISPDLAWVTTHPLQHLLLLFTILLPNQFHLRRPRTVRASNAAA</sequence>